<evidence type="ECO:0000256" key="1">
    <source>
        <dbReference type="SAM" id="MobiDB-lite"/>
    </source>
</evidence>
<accession>A0A0F9EH89</accession>
<reference evidence="2" key="1">
    <citation type="journal article" date="2015" name="Nature">
        <title>Complex archaea that bridge the gap between prokaryotes and eukaryotes.</title>
        <authorList>
            <person name="Spang A."/>
            <person name="Saw J.H."/>
            <person name="Jorgensen S.L."/>
            <person name="Zaremba-Niedzwiedzka K."/>
            <person name="Martijn J."/>
            <person name="Lind A.E."/>
            <person name="van Eijk R."/>
            <person name="Schleper C."/>
            <person name="Guy L."/>
            <person name="Ettema T.J."/>
        </authorList>
    </citation>
    <scope>NUCLEOTIDE SEQUENCE</scope>
</reference>
<proteinExistence type="predicted"/>
<dbReference type="EMBL" id="LAZR01037022">
    <property type="protein sequence ID" value="KKL23303.1"/>
    <property type="molecule type" value="Genomic_DNA"/>
</dbReference>
<feature type="region of interest" description="Disordered" evidence="1">
    <location>
        <begin position="1"/>
        <end position="21"/>
    </location>
</feature>
<evidence type="ECO:0000313" key="2">
    <source>
        <dbReference type="EMBL" id="KKL23303.1"/>
    </source>
</evidence>
<organism evidence="2">
    <name type="scientific">marine sediment metagenome</name>
    <dbReference type="NCBI Taxonomy" id="412755"/>
    <lineage>
        <taxon>unclassified sequences</taxon>
        <taxon>metagenomes</taxon>
        <taxon>ecological metagenomes</taxon>
    </lineage>
</organism>
<comment type="caution">
    <text evidence="2">The sequence shown here is derived from an EMBL/GenBank/DDBJ whole genome shotgun (WGS) entry which is preliminary data.</text>
</comment>
<name>A0A0F9EH89_9ZZZZ</name>
<protein>
    <submittedName>
        <fullName evidence="2">Uncharacterized protein</fullName>
    </submittedName>
</protein>
<sequence length="93" mass="10994">MMDDYVGFSEEDESEEYDDDYSPDLTWMELYLERYNSGDPLKDYYDESELQEVLAEMCHWLIVLSQLKEIADELNEKIECEEVEDSNGSTIVD</sequence>
<dbReference type="AlphaFoldDB" id="A0A0F9EH89"/>
<gene>
    <name evidence="2" type="ORF">LCGC14_2426700</name>
</gene>